<evidence type="ECO:0000313" key="3">
    <source>
        <dbReference type="Proteomes" id="UP000012040"/>
    </source>
</evidence>
<reference evidence="2 3" key="1">
    <citation type="journal article" date="2013" name="ISME J.">
        <title>By their genes ye shall know them: genomic signatures of predatory bacteria.</title>
        <authorList>
            <person name="Pasternak Z."/>
            <person name="Pietrokovski S."/>
            <person name="Rotem O."/>
            <person name="Gophna U."/>
            <person name="Lurie-Weinberger M.N."/>
            <person name="Jurkevitch E."/>
        </authorList>
    </citation>
    <scope>NUCLEOTIDE SEQUENCE [LARGE SCALE GENOMIC DNA]</scope>
    <source>
        <strain evidence="2 3">JSS</strain>
    </source>
</reference>
<dbReference type="OrthoDB" id="8223306at2"/>
<accession>M4VDG4</accession>
<protein>
    <recommendedName>
        <fullName evidence="1">Polymerase nucleotidyl transferase domain-containing protein</fullName>
    </recommendedName>
</protein>
<evidence type="ECO:0000313" key="2">
    <source>
        <dbReference type="EMBL" id="AGH96066.1"/>
    </source>
</evidence>
<dbReference type="PATRIC" id="fig|1184267.3.peg.1873"/>
<gene>
    <name evidence="2" type="ORF">A11Q_1850</name>
</gene>
<proteinExistence type="predicted"/>
<dbReference type="RefSeq" id="WP_015470556.1">
    <property type="nucleotide sequence ID" value="NC_020813.1"/>
</dbReference>
<keyword evidence="3" id="KW-1185">Reference proteome</keyword>
<dbReference type="Gene3D" id="3.30.460.10">
    <property type="entry name" value="Beta Polymerase, domain 2"/>
    <property type="match status" value="1"/>
</dbReference>
<dbReference type="Proteomes" id="UP000012040">
    <property type="component" value="Chromosome"/>
</dbReference>
<dbReference type="InterPro" id="IPR002934">
    <property type="entry name" value="Polymerase_NTP_transf_dom"/>
</dbReference>
<sequence>MGLLKMLHDPEMNKWAQQKAVEVLNSIPSQDLILEAYLFGSAVYGNFTADSDLDFIIVTKDQASIKQLQKEVYTARFTDIAIDWIFKTKESFDERKNFGGVCFVAFHNGMKLR</sequence>
<dbReference type="CDD" id="cd05403">
    <property type="entry name" value="NT_KNTase_like"/>
    <property type="match status" value="1"/>
</dbReference>
<dbReference type="STRING" id="1184267.A11Q_1850"/>
<dbReference type="SUPFAM" id="SSF81301">
    <property type="entry name" value="Nucleotidyltransferase"/>
    <property type="match status" value="1"/>
</dbReference>
<organism evidence="2 3">
    <name type="scientific">Pseudobdellovibrio exovorus JSS</name>
    <dbReference type="NCBI Taxonomy" id="1184267"/>
    <lineage>
        <taxon>Bacteria</taxon>
        <taxon>Pseudomonadati</taxon>
        <taxon>Bdellovibrionota</taxon>
        <taxon>Bdellovibrionia</taxon>
        <taxon>Bdellovibrionales</taxon>
        <taxon>Pseudobdellovibrionaceae</taxon>
        <taxon>Pseudobdellovibrio</taxon>
    </lineage>
</organism>
<feature type="domain" description="Polymerase nucleotidyl transferase" evidence="1">
    <location>
        <begin position="25"/>
        <end position="96"/>
    </location>
</feature>
<dbReference type="Pfam" id="PF01909">
    <property type="entry name" value="NTP_transf_2"/>
    <property type="match status" value="1"/>
</dbReference>
<dbReference type="InterPro" id="IPR043519">
    <property type="entry name" value="NT_sf"/>
</dbReference>
<dbReference type="HOGENOM" id="CLU_2128586_0_0_7"/>
<dbReference type="GO" id="GO:0016779">
    <property type="term" value="F:nucleotidyltransferase activity"/>
    <property type="evidence" value="ECO:0007669"/>
    <property type="project" value="InterPro"/>
</dbReference>
<dbReference type="KEGG" id="bex:A11Q_1850"/>
<evidence type="ECO:0000259" key="1">
    <source>
        <dbReference type="Pfam" id="PF01909"/>
    </source>
</evidence>
<dbReference type="EMBL" id="CP003537">
    <property type="protein sequence ID" value="AGH96066.1"/>
    <property type="molecule type" value="Genomic_DNA"/>
</dbReference>
<dbReference type="AlphaFoldDB" id="M4VDG4"/>
<name>M4VDG4_9BACT</name>